<feature type="compositionally biased region" description="Basic and acidic residues" evidence="10">
    <location>
        <begin position="1"/>
        <end position="26"/>
    </location>
</feature>
<name>A0A8S1DK05_9INSE</name>
<evidence type="ECO:0000256" key="4">
    <source>
        <dbReference type="ARBA" id="ARBA00022692"/>
    </source>
</evidence>
<keyword evidence="6 11" id="KW-1133">Transmembrane helix</keyword>
<dbReference type="InterPro" id="IPR000175">
    <property type="entry name" value="Na/ntran_symport"/>
</dbReference>
<keyword evidence="5 9" id="KW-0769">Symport</keyword>
<evidence type="ECO:0000256" key="2">
    <source>
        <dbReference type="ARBA" id="ARBA00006459"/>
    </source>
</evidence>
<dbReference type="GO" id="GO:0005283">
    <property type="term" value="F:amino acid:sodium symporter activity"/>
    <property type="evidence" value="ECO:0007669"/>
    <property type="project" value="TreeGrafter"/>
</dbReference>
<dbReference type="EMBL" id="CADEPI010000221">
    <property type="protein sequence ID" value="CAB3380974.1"/>
    <property type="molecule type" value="Genomic_DNA"/>
</dbReference>
<protein>
    <recommendedName>
        <fullName evidence="9">Transporter</fullName>
    </recommendedName>
</protein>
<feature type="transmembrane region" description="Helical" evidence="11">
    <location>
        <begin position="388"/>
        <end position="413"/>
    </location>
</feature>
<dbReference type="InterPro" id="IPR037272">
    <property type="entry name" value="SNS_sf"/>
</dbReference>
<keyword evidence="13" id="KW-1185">Reference proteome</keyword>
<evidence type="ECO:0000256" key="5">
    <source>
        <dbReference type="ARBA" id="ARBA00022847"/>
    </source>
</evidence>
<keyword evidence="8" id="KW-0915">Sodium</keyword>
<dbReference type="PRINTS" id="PR00176">
    <property type="entry name" value="NANEUSMPORT"/>
</dbReference>
<dbReference type="Proteomes" id="UP000494165">
    <property type="component" value="Unassembled WGS sequence"/>
</dbReference>
<evidence type="ECO:0000256" key="1">
    <source>
        <dbReference type="ARBA" id="ARBA00004141"/>
    </source>
</evidence>
<evidence type="ECO:0000256" key="7">
    <source>
        <dbReference type="ARBA" id="ARBA00023136"/>
    </source>
</evidence>
<evidence type="ECO:0000256" key="3">
    <source>
        <dbReference type="ARBA" id="ARBA00022448"/>
    </source>
</evidence>
<feature type="transmembrane region" description="Helical" evidence="11">
    <location>
        <begin position="186"/>
        <end position="207"/>
    </location>
</feature>
<dbReference type="PROSITE" id="PS00610">
    <property type="entry name" value="NA_NEUROTRAN_SYMP_1"/>
    <property type="match status" value="1"/>
</dbReference>
<evidence type="ECO:0000256" key="8">
    <source>
        <dbReference type="PIRSR" id="PIRSR600175-1"/>
    </source>
</evidence>
<dbReference type="PROSITE" id="PS50267">
    <property type="entry name" value="NA_NEUROTRAN_SYMP_3"/>
    <property type="match status" value="1"/>
</dbReference>
<feature type="binding site" evidence="8">
    <location>
        <position position="127"/>
    </location>
    <ligand>
        <name>Na(+)</name>
        <dbReference type="ChEBI" id="CHEBI:29101"/>
        <label>1</label>
    </ligand>
</feature>
<feature type="transmembrane region" description="Helical" evidence="11">
    <location>
        <begin position="425"/>
        <end position="446"/>
    </location>
</feature>
<dbReference type="AlphaFoldDB" id="A0A8S1DK05"/>
<keyword evidence="4 9" id="KW-0812">Transmembrane</keyword>
<feature type="binding site" evidence="8">
    <location>
        <position position="499"/>
    </location>
    <ligand>
        <name>Na(+)</name>
        <dbReference type="ChEBI" id="CHEBI:29101"/>
        <label>1</label>
    </ligand>
</feature>
<feature type="binding site" evidence="8">
    <location>
        <position position="399"/>
    </location>
    <ligand>
        <name>Na(+)</name>
        <dbReference type="ChEBI" id="CHEBI:29101"/>
        <label>1</label>
    </ligand>
</feature>
<feature type="binding site" evidence="8">
    <location>
        <position position="500"/>
    </location>
    <ligand>
        <name>Na(+)</name>
        <dbReference type="ChEBI" id="CHEBI:29101"/>
        <label>1</label>
    </ligand>
</feature>
<keyword evidence="3 9" id="KW-0813">Transport</keyword>
<dbReference type="GO" id="GO:0015179">
    <property type="term" value="F:L-amino acid transmembrane transporter activity"/>
    <property type="evidence" value="ECO:0007669"/>
    <property type="project" value="TreeGrafter"/>
</dbReference>
<feature type="transmembrane region" description="Helical" evidence="11">
    <location>
        <begin position="118"/>
        <end position="135"/>
    </location>
</feature>
<feature type="transmembrane region" description="Helical" evidence="11">
    <location>
        <begin position="484"/>
        <end position="504"/>
    </location>
</feature>
<evidence type="ECO:0000256" key="11">
    <source>
        <dbReference type="SAM" id="Phobius"/>
    </source>
</evidence>
<dbReference type="PANTHER" id="PTHR11616">
    <property type="entry name" value="SODIUM/CHLORIDE DEPENDENT TRANSPORTER"/>
    <property type="match status" value="1"/>
</dbReference>
<dbReference type="Pfam" id="PF00209">
    <property type="entry name" value="SNF"/>
    <property type="match status" value="2"/>
</dbReference>
<dbReference type="PANTHER" id="PTHR11616:SF236">
    <property type="entry name" value="TRANSPORTER"/>
    <property type="match status" value="1"/>
</dbReference>
<keyword evidence="7 11" id="KW-0472">Membrane</keyword>
<evidence type="ECO:0000256" key="6">
    <source>
        <dbReference type="ARBA" id="ARBA00022989"/>
    </source>
</evidence>
<feature type="binding site" evidence="8">
    <location>
        <position position="124"/>
    </location>
    <ligand>
        <name>Na(+)</name>
        <dbReference type="ChEBI" id="CHEBI:29101"/>
        <label>1</label>
    </ligand>
</feature>
<reference evidence="12 13" key="1">
    <citation type="submission" date="2020-04" db="EMBL/GenBank/DDBJ databases">
        <authorList>
            <person name="Alioto T."/>
            <person name="Alioto T."/>
            <person name="Gomez Garrido J."/>
        </authorList>
    </citation>
    <scope>NUCLEOTIDE SEQUENCE [LARGE SCALE GENOMIC DNA]</scope>
</reference>
<feature type="binding site" evidence="8">
    <location>
        <position position="496"/>
    </location>
    <ligand>
        <name>Na(+)</name>
        <dbReference type="ChEBI" id="CHEBI:29101"/>
        <label>1</label>
    </ligand>
</feature>
<sequence length="727" mass="80723">MKSKEEPTTAVDMAKEQEDGLRDKVPPLRGKLGRSNTMSPPPSTSNVPRVPRGGSLRERHRSMDRDHPAHSRHRRFSAHIVARRESMFERGASLDASIRRPSLASVAERGNWGNRWEFLLSCVGLSVGIGNVWRFPYLAYQNGGGAFLIPYIIMLALAGKPMYFLELAIGQFGGVGPIALWNCCPVMKGVGCAMVTVSLIVCIYYNVIMSYTLHYMGASLAAEVPWAKCDPEWANMDTCYVRGATNVNHSDPESAHTTVHRETASLQYWERKVLALSSGIEDLGPIKWDLALCLFISWCIVVLCLVKGIKTSGKVSRVSILRLRAPPAFLISGNGNSFSRRQVVYFAATFPYVILLTLLVTGLMQPGAIDGVLFFILPTWSKLLDIQVWRAAAGQMFFSLSVSMGGLIMYSSYNDFRNNVYRDALVVSVLDTVTSIISGMVTFSILGAMATDLGVPIDQVVKEGPGLAFVAYPEALLRLPCPQFWSVLFFLMLFVLGLDSEFALLENVLTSISDEFTWLRNHKLIFCVVTACFCYLVGLPCVTHGGNYVLTLMDVYGGGVGVVFIAIAECIGLLWIYGLGRISSDLEFMLGNRPNAYWRITWSFLAPVILMMIFLYSLVFHVPLRYEEYLYPNWANMIGWALACVSMLQIPIWAVLMVWKQPAGSLKEKLQMSARSTAEWGPSDTSLRSEWIAFTQKNVPGTLLSEQRKDCNNSTPINVGDKLGEAL</sequence>
<organism evidence="12 13">
    <name type="scientific">Cloeon dipterum</name>
    <dbReference type="NCBI Taxonomy" id="197152"/>
    <lineage>
        <taxon>Eukaryota</taxon>
        <taxon>Metazoa</taxon>
        <taxon>Ecdysozoa</taxon>
        <taxon>Arthropoda</taxon>
        <taxon>Hexapoda</taxon>
        <taxon>Insecta</taxon>
        <taxon>Pterygota</taxon>
        <taxon>Palaeoptera</taxon>
        <taxon>Ephemeroptera</taxon>
        <taxon>Pisciforma</taxon>
        <taxon>Baetidae</taxon>
        <taxon>Cloeon</taxon>
    </lineage>
</organism>
<evidence type="ECO:0000313" key="12">
    <source>
        <dbReference type="EMBL" id="CAB3380974.1"/>
    </source>
</evidence>
<comment type="subcellular location">
    <subcellularLocation>
        <location evidence="1">Membrane</location>
        <topology evidence="1">Multi-pass membrane protein</topology>
    </subcellularLocation>
</comment>
<feature type="region of interest" description="Disordered" evidence="10">
    <location>
        <begin position="1"/>
        <end position="56"/>
    </location>
</feature>
<feature type="transmembrane region" description="Helical" evidence="11">
    <location>
        <begin position="555"/>
        <end position="577"/>
    </location>
</feature>
<feature type="binding site" evidence="8">
    <location>
        <position position="131"/>
    </location>
    <ligand>
        <name>Na(+)</name>
        <dbReference type="ChEBI" id="CHEBI:29101"/>
        <label>1</label>
    </ligand>
</feature>
<feature type="transmembrane region" description="Helical" evidence="11">
    <location>
        <begin position="147"/>
        <end position="165"/>
    </location>
</feature>
<feature type="transmembrane region" description="Helical" evidence="11">
    <location>
        <begin position="597"/>
        <end position="618"/>
    </location>
</feature>
<keyword evidence="8" id="KW-0479">Metal-binding</keyword>
<evidence type="ECO:0000313" key="13">
    <source>
        <dbReference type="Proteomes" id="UP000494165"/>
    </source>
</evidence>
<evidence type="ECO:0000256" key="9">
    <source>
        <dbReference type="RuleBase" id="RU003732"/>
    </source>
</evidence>
<dbReference type="GO" id="GO:0005886">
    <property type="term" value="C:plasma membrane"/>
    <property type="evidence" value="ECO:0007669"/>
    <property type="project" value="TreeGrafter"/>
</dbReference>
<accession>A0A8S1DK05</accession>
<feature type="transmembrane region" description="Helical" evidence="11">
    <location>
        <begin position="343"/>
        <end position="368"/>
    </location>
</feature>
<comment type="caution">
    <text evidence="12">The sequence shown here is derived from an EMBL/GenBank/DDBJ whole genome shotgun (WGS) entry which is preliminary data.</text>
</comment>
<feature type="transmembrane region" description="Helical" evidence="11">
    <location>
        <begin position="638"/>
        <end position="659"/>
    </location>
</feature>
<dbReference type="OrthoDB" id="6581954at2759"/>
<dbReference type="GO" id="GO:0015187">
    <property type="term" value="F:glycine transmembrane transporter activity"/>
    <property type="evidence" value="ECO:0007669"/>
    <property type="project" value="TreeGrafter"/>
</dbReference>
<evidence type="ECO:0000256" key="10">
    <source>
        <dbReference type="SAM" id="MobiDB-lite"/>
    </source>
</evidence>
<dbReference type="GO" id="GO:0046872">
    <property type="term" value="F:metal ion binding"/>
    <property type="evidence" value="ECO:0007669"/>
    <property type="project" value="UniProtKB-KW"/>
</dbReference>
<feature type="transmembrane region" description="Helical" evidence="11">
    <location>
        <begin position="524"/>
        <end position="549"/>
    </location>
</feature>
<dbReference type="GO" id="GO:0089718">
    <property type="term" value="P:amino acid import across plasma membrane"/>
    <property type="evidence" value="ECO:0007669"/>
    <property type="project" value="TreeGrafter"/>
</dbReference>
<feature type="transmembrane region" description="Helical" evidence="11">
    <location>
        <begin position="286"/>
        <end position="306"/>
    </location>
</feature>
<gene>
    <name evidence="12" type="ORF">CLODIP_2_CD15352</name>
</gene>
<proteinExistence type="inferred from homology"/>
<dbReference type="SUPFAM" id="SSF161070">
    <property type="entry name" value="SNF-like"/>
    <property type="match status" value="1"/>
</dbReference>
<comment type="similarity">
    <text evidence="2 9">Belongs to the sodium:neurotransmitter symporter (SNF) (TC 2.A.22) family.</text>
</comment>